<dbReference type="KEGG" id="pgri:PgNI_05732"/>
<dbReference type="Proteomes" id="UP000515153">
    <property type="component" value="Chromosome I"/>
</dbReference>
<dbReference type="RefSeq" id="XP_030981959.1">
    <property type="nucleotide sequence ID" value="XM_031125763.1"/>
</dbReference>
<dbReference type="AlphaFoldDB" id="A0A6P8B4L3"/>
<sequence length="56" mass="6384">MYAIFARGKFLPSPWCNHRPGRMEKAPLLWLVWDASSIVGVMKVLDRQNGLDSARP</sequence>
<evidence type="ECO:0000313" key="1">
    <source>
        <dbReference type="Proteomes" id="UP000515153"/>
    </source>
</evidence>
<proteinExistence type="predicted"/>
<organism evidence="1 2">
    <name type="scientific">Pyricularia grisea</name>
    <name type="common">Crabgrass-specific blast fungus</name>
    <name type="synonym">Magnaporthe grisea</name>
    <dbReference type="NCBI Taxonomy" id="148305"/>
    <lineage>
        <taxon>Eukaryota</taxon>
        <taxon>Fungi</taxon>
        <taxon>Dikarya</taxon>
        <taxon>Ascomycota</taxon>
        <taxon>Pezizomycotina</taxon>
        <taxon>Sordariomycetes</taxon>
        <taxon>Sordariomycetidae</taxon>
        <taxon>Magnaporthales</taxon>
        <taxon>Pyriculariaceae</taxon>
        <taxon>Pyricularia</taxon>
    </lineage>
</organism>
<evidence type="ECO:0000313" key="2">
    <source>
        <dbReference type="RefSeq" id="XP_030981959.1"/>
    </source>
</evidence>
<protein>
    <submittedName>
        <fullName evidence="2">Uncharacterized protein</fullName>
    </submittedName>
</protein>
<accession>A0A6P8B4L3</accession>
<reference evidence="2" key="3">
    <citation type="submission" date="2025-08" db="UniProtKB">
        <authorList>
            <consortium name="RefSeq"/>
        </authorList>
    </citation>
    <scope>IDENTIFICATION</scope>
    <source>
        <strain evidence="2">NI907</strain>
    </source>
</reference>
<gene>
    <name evidence="2" type="ORF">PgNI_05732</name>
</gene>
<dbReference type="GeneID" id="41960672"/>
<reference evidence="1 2" key="1">
    <citation type="journal article" date="2019" name="Mol. Biol. Evol.">
        <title>Blast fungal genomes show frequent chromosomal changes, gene gains and losses, and effector gene turnover.</title>
        <authorList>
            <person name="Gomez Luciano L.B."/>
            <person name="Jason Tsai I."/>
            <person name="Chuma I."/>
            <person name="Tosa Y."/>
            <person name="Chen Y.H."/>
            <person name="Li J.Y."/>
            <person name="Li M.Y."/>
            <person name="Jade Lu M.Y."/>
            <person name="Nakayashiki H."/>
            <person name="Li W.H."/>
        </authorList>
    </citation>
    <scope>NUCLEOTIDE SEQUENCE [LARGE SCALE GENOMIC DNA]</scope>
    <source>
        <strain evidence="1 2">NI907</strain>
    </source>
</reference>
<name>A0A6P8B4L3_PYRGI</name>
<reference evidence="2" key="2">
    <citation type="submission" date="2019-10" db="EMBL/GenBank/DDBJ databases">
        <authorList>
            <consortium name="NCBI Genome Project"/>
        </authorList>
    </citation>
    <scope>NUCLEOTIDE SEQUENCE</scope>
    <source>
        <strain evidence="2">NI907</strain>
    </source>
</reference>
<keyword evidence="1" id="KW-1185">Reference proteome</keyword>